<protein>
    <submittedName>
        <fullName evidence="1">Uncharacterized protein</fullName>
    </submittedName>
</protein>
<reference evidence="1" key="1">
    <citation type="submission" date="2016-11" db="EMBL/GenBank/DDBJ databases">
        <title>The genome of Nicotiana attenuata.</title>
        <authorList>
            <person name="Xu S."/>
            <person name="Brockmoeller T."/>
            <person name="Gaquerel E."/>
            <person name="Navarro A."/>
            <person name="Kuhl H."/>
            <person name="Gase K."/>
            <person name="Ling Z."/>
            <person name="Zhou W."/>
            <person name="Kreitzer C."/>
            <person name="Stanke M."/>
            <person name="Tang H."/>
            <person name="Lyons E."/>
            <person name="Pandey P."/>
            <person name="Pandey S.P."/>
            <person name="Timmermann B."/>
            <person name="Baldwin I.T."/>
        </authorList>
    </citation>
    <scope>NUCLEOTIDE SEQUENCE [LARGE SCALE GENOMIC DNA]</scope>
    <source>
        <strain evidence="1">UT</strain>
    </source>
</reference>
<dbReference type="Gramene" id="OIT08935">
    <property type="protein sequence ID" value="OIT08935"/>
    <property type="gene ID" value="A4A49_43338"/>
</dbReference>
<organism evidence="1 2">
    <name type="scientific">Nicotiana attenuata</name>
    <name type="common">Coyote tobacco</name>
    <dbReference type="NCBI Taxonomy" id="49451"/>
    <lineage>
        <taxon>Eukaryota</taxon>
        <taxon>Viridiplantae</taxon>
        <taxon>Streptophyta</taxon>
        <taxon>Embryophyta</taxon>
        <taxon>Tracheophyta</taxon>
        <taxon>Spermatophyta</taxon>
        <taxon>Magnoliopsida</taxon>
        <taxon>eudicotyledons</taxon>
        <taxon>Gunneridae</taxon>
        <taxon>Pentapetalae</taxon>
        <taxon>asterids</taxon>
        <taxon>lamiids</taxon>
        <taxon>Solanales</taxon>
        <taxon>Solanaceae</taxon>
        <taxon>Nicotianoideae</taxon>
        <taxon>Nicotianeae</taxon>
        <taxon>Nicotiana</taxon>
    </lineage>
</organism>
<dbReference type="EMBL" id="MJEQ01025283">
    <property type="protein sequence ID" value="OIT08935.1"/>
    <property type="molecule type" value="Genomic_DNA"/>
</dbReference>
<sequence length="69" mass="8280">MEEPRGNKSIKNMHENCEFKLKSVERMKEDKVKMCVYAPFLRSYTAEELNMKFWRAYEISYAASRSYAN</sequence>
<dbReference type="Proteomes" id="UP000187609">
    <property type="component" value="Unassembled WGS sequence"/>
</dbReference>
<keyword evidence="2" id="KW-1185">Reference proteome</keyword>
<evidence type="ECO:0000313" key="1">
    <source>
        <dbReference type="EMBL" id="OIT08935.1"/>
    </source>
</evidence>
<comment type="caution">
    <text evidence="1">The sequence shown here is derived from an EMBL/GenBank/DDBJ whole genome shotgun (WGS) entry which is preliminary data.</text>
</comment>
<proteinExistence type="predicted"/>
<name>A0A1J6JGZ8_NICAT</name>
<gene>
    <name evidence="1" type="ORF">A4A49_43338</name>
</gene>
<evidence type="ECO:0000313" key="2">
    <source>
        <dbReference type="Proteomes" id="UP000187609"/>
    </source>
</evidence>
<dbReference type="AlphaFoldDB" id="A0A1J6JGZ8"/>
<accession>A0A1J6JGZ8</accession>